<dbReference type="Gene3D" id="1.10.418.20">
    <property type="match status" value="1"/>
</dbReference>
<evidence type="ECO:0000256" key="1">
    <source>
        <dbReference type="SAM" id="MobiDB-lite"/>
    </source>
</evidence>
<feature type="compositionally biased region" description="Basic and acidic residues" evidence="1">
    <location>
        <begin position="8"/>
        <end position="17"/>
    </location>
</feature>
<accession>A0A9D4UVU6</accession>
<dbReference type="AlphaFoldDB" id="A0A9D4UVU6"/>
<name>A0A9D4UVU6_ADICA</name>
<dbReference type="Proteomes" id="UP000886520">
    <property type="component" value="Chromosome 10"/>
</dbReference>
<keyword evidence="3" id="KW-1185">Reference proteome</keyword>
<evidence type="ECO:0000313" key="2">
    <source>
        <dbReference type="EMBL" id="KAI5074774.1"/>
    </source>
</evidence>
<evidence type="ECO:0000313" key="3">
    <source>
        <dbReference type="Proteomes" id="UP000886520"/>
    </source>
</evidence>
<proteinExistence type="predicted"/>
<feature type="region of interest" description="Disordered" evidence="1">
    <location>
        <begin position="1"/>
        <end position="47"/>
    </location>
</feature>
<reference evidence="2" key="1">
    <citation type="submission" date="2021-01" db="EMBL/GenBank/DDBJ databases">
        <title>Adiantum capillus-veneris genome.</title>
        <authorList>
            <person name="Fang Y."/>
            <person name="Liao Q."/>
        </authorList>
    </citation>
    <scope>NUCLEOTIDE SEQUENCE</scope>
    <source>
        <strain evidence="2">H3</strain>
        <tissue evidence="2">Leaf</tissue>
    </source>
</reference>
<gene>
    <name evidence="2" type="ORF">GOP47_0010735</name>
</gene>
<protein>
    <submittedName>
        <fullName evidence="2">Uncharacterized protein</fullName>
    </submittedName>
</protein>
<dbReference type="EMBL" id="JABFUD020000010">
    <property type="protein sequence ID" value="KAI5074774.1"/>
    <property type="molecule type" value="Genomic_DNA"/>
</dbReference>
<organism evidence="2 3">
    <name type="scientific">Adiantum capillus-veneris</name>
    <name type="common">Maidenhair fern</name>
    <dbReference type="NCBI Taxonomy" id="13818"/>
    <lineage>
        <taxon>Eukaryota</taxon>
        <taxon>Viridiplantae</taxon>
        <taxon>Streptophyta</taxon>
        <taxon>Embryophyta</taxon>
        <taxon>Tracheophyta</taxon>
        <taxon>Polypodiopsida</taxon>
        <taxon>Polypodiidae</taxon>
        <taxon>Polypodiales</taxon>
        <taxon>Pteridineae</taxon>
        <taxon>Pteridaceae</taxon>
        <taxon>Vittarioideae</taxon>
        <taxon>Adiantum</taxon>
    </lineage>
</organism>
<comment type="caution">
    <text evidence="2">The sequence shown here is derived from an EMBL/GenBank/DDBJ whole genome shotgun (WGS) entry which is preliminary data.</text>
</comment>
<sequence length="124" mass="14292">MEEQANESDEKAQEDNVLKQNHGEPTFMSLGVENTQSPMAPRKSCRRSISNSLSLITGIRQTPMQPNGFDGGYYVMTIMRFLIIGGLQHKRSRQWLSKKMFKHEDVEDTKKSLHSWTQKLLVDH</sequence>